<feature type="repeat" description="TPR" evidence="3">
    <location>
        <begin position="229"/>
        <end position="262"/>
    </location>
</feature>
<sequence>MGLFKSLFGGNNTPETEKEKNDKKNFEILKYDGIRAQRMGKLPYAIKCFEEAVAINDELETLSLLATAYTQANRLDDARITLDRMATKDPEQVNTFLSLAGICYMQEDYENMKDACQKALVLDNKNPLSFYLTAKAAIGMKDDITAIAMLTKAIVLKEDYTEAYQLRAEVLWKMKQAKDAAEDIQKLLSLNPDDEQALLLKGEILAATNEPEQAQECFNQVLSLNPFNEKAYILSGELYLVNKDFDKALAVYDEAIEINPNFAKAYHERGRIKLLKGDKDGSVEDMKKAIELAPENEMNISGQYNNYENMTKNVPF</sequence>
<dbReference type="InterPro" id="IPR019734">
    <property type="entry name" value="TPR_rpt"/>
</dbReference>
<evidence type="ECO:0000256" key="1">
    <source>
        <dbReference type="ARBA" id="ARBA00022737"/>
    </source>
</evidence>
<dbReference type="InterPro" id="IPR051685">
    <property type="entry name" value="Ycf3/AcsC/BcsC/TPR_MFPF"/>
</dbReference>
<dbReference type="SMART" id="SM00028">
    <property type="entry name" value="TPR"/>
    <property type="match status" value="7"/>
</dbReference>
<keyword evidence="1" id="KW-0677">Repeat</keyword>
<dbReference type="PROSITE" id="PS50293">
    <property type="entry name" value="TPR_REGION"/>
    <property type="match status" value="1"/>
</dbReference>
<name>A0A069SLR0_PHOVU</name>
<evidence type="ECO:0000256" key="4">
    <source>
        <dbReference type="SAM" id="MobiDB-lite"/>
    </source>
</evidence>
<proteinExistence type="predicted"/>
<dbReference type="PROSITE" id="PS50005">
    <property type="entry name" value="TPR"/>
    <property type="match status" value="4"/>
</dbReference>
<dbReference type="Pfam" id="PF25062">
    <property type="entry name" value="ARM_TT21_N"/>
    <property type="match status" value="1"/>
</dbReference>
<feature type="repeat" description="TPR" evidence="3">
    <location>
        <begin position="263"/>
        <end position="296"/>
    </location>
</feature>
<gene>
    <name evidence="6" type="ORF">M099_1155</name>
</gene>
<dbReference type="RefSeq" id="WP_005842556.1">
    <property type="nucleotide sequence ID" value="NZ_JNHM01000012.1"/>
</dbReference>
<dbReference type="PANTHER" id="PTHR44943:SF8">
    <property type="entry name" value="TPR REPEAT-CONTAINING PROTEIN MJ0263"/>
    <property type="match status" value="1"/>
</dbReference>
<protein>
    <submittedName>
        <fullName evidence="6">Tetratricopeptide repeat family protein</fullName>
    </submittedName>
</protein>
<dbReference type="Gene3D" id="1.25.40.10">
    <property type="entry name" value="Tetratricopeptide repeat domain"/>
    <property type="match status" value="3"/>
</dbReference>
<feature type="repeat" description="TPR" evidence="3">
    <location>
        <begin position="195"/>
        <end position="228"/>
    </location>
</feature>
<dbReference type="GeneID" id="5303033"/>
<keyword evidence="2 3" id="KW-0802">TPR repeat</keyword>
<dbReference type="InterPro" id="IPR011990">
    <property type="entry name" value="TPR-like_helical_dom_sf"/>
</dbReference>
<organism evidence="6 7">
    <name type="scientific">Phocaeicola vulgatus str. 3975 RP4</name>
    <dbReference type="NCBI Taxonomy" id="1339352"/>
    <lineage>
        <taxon>Bacteria</taxon>
        <taxon>Pseudomonadati</taxon>
        <taxon>Bacteroidota</taxon>
        <taxon>Bacteroidia</taxon>
        <taxon>Bacteroidales</taxon>
        <taxon>Bacteroidaceae</taxon>
        <taxon>Phocaeicola</taxon>
    </lineage>
</organism>
<dbReference type="Pfam" id="PF13432">
    <property type="entry name" value="TPR_16"/>
    <property type="match status" value="1"/>
</dbReference>
<dbReference type="InterPro" id="IPR056833">
    <property type="entry name" value="ARM_TT21_N"/>
</dbReference>
<feature type="repeat" description="TPR" evidence="3">
    <location>
        <begin position="161"/>
        <end position="194"/>
    </location>
</feature>
<feature type="domain" description="Tetratricopeptide repeat protein 21A/21B N-terminal ARM repeat" evidence="5">
    <location>
        <begin position="143"/>
        <end position="278"/>
    </location>
</feature>
<evidence type="ECO:0000313" key="7">
    <source>
        <dbReference type="Proteomes" id="UP000027661"/>
    </source>
</evidence>
<accession>A0A069SLR0</accession>
<feature type="region of interest" description="Disordered" evidence="4">
    <location>
        <begin position="1"/>
        <end position="21"/>
    </location>
</feature>
<evidence type="ECO:0000259" key="5">
    <source>
        <dbReference type="Pfam" id="PF25062"/>
    </source>
</evidence>
<evidence type="ECO:0000256" key="2">
    <source>
        <dbReference type="ARBA" id="ARBA00022803"/>
    </source>
</evidence>
<dbReference type="PANTHER" id="PTHR44943">
    <property type="entry name" value="CELLULOSE SYNTHASE OPERON PROTEIN C"/>
    <property type="match status" value="1"/>
</dbReference>
<dbReference type="Proteomes" id="UP000027661">
    <property type="component" value="Unassembled WGS sequence"/>
</dbReference>
<evidence type="ECO:0000313" key="6">
    <source>
        <dbReference type="EMBL" id="KDS55854.1"/>
    </source>
</evidence>
<dbReference type="EMBL" id="JNHM01000012">
    <property type="protein sequence ID" value="KDS55854.1"/>
    <property type="molecule type" value="Genomic_DNA"/>
</dbReference>
<dbReference type="PATRIC" id="fig|1339352.3.peg.1117"/>
<dbReference type="SUPFAM" id="SSF48452">
    <property type="entry name" value="TPR-like"/>
    <property type="match status" value="1"/>
</dbReference>
<dbReference type="AlphaFoldDB" id="A0A069SLR0"/>
<comment type="caution">
    <text evidence="6">The sequence shown here is derived from an EMBL/GenBank/DDBJ whole genome shotgun (WGS) entry which is preliminary data.</text>
</comment>
<evidence type="ECO:0000256" key="3">
    <source>
        <dbReference type="PROSITE-ProRule" id="PRU00339"/>
    </source>
</evidence>
<reference evidence="6 7" key="1">
    <citation type="submission" date="2014-04" db="EMBL/GenBank/DDBJ databases">
        <authorList>
            <person name="Sears C."/>
            <person name="Carroll K."/>
            <person name="Sack B.R."/>
            <person name="Qadri F."/>
            <person name="Myers L.L."/>
            <person name="Chung G.-T."/>
            <person name="Escheverria P."/>
            <person name="Fraser C.M."/>
            <person name="Sadzewicz L."/>
            <person name="Shefchek K.A."/>
            <person name="Tallon L."/>
            <person name="Das S.P."/>
            <person name="Daugherty S."/>
            <person name="Mongodin E.F."/>
        </authorList>
    </citation>
    <scope>NUCLEOTIDE SEQUENCE [LARGE SCALE GENOMIC DNA]</scope>
    <source>
        <strain evidence="6 7">3975 RP4</strain>
    </source>
</reference>